<proteinExistence type="predicted"/>
<organism evidence="1">
    <name type="scientific">Arundo donax</name>
    <name type="common">Giant reed</name>
    <name type="synonym">Donax arundinaceus</name>
    <dbReference type="NCBI Taxonomy" id="35708"/>
    <lineage>
        <taxon>Eukaryota</taxon>
        <taxon>Viridiplantae</taxon>
        <taxon>Streptophyta</taxon>
        <taxon>Embryophyta</taxon>
        <taxon>Tracheophyta</taxon>
        <taxon>Spermatophyta</taxon>
        <taxon>Magnoliopsida</taxon>
        <taxon>Liliopsida</taxon>
        <taxon>Poales</taxon>
        <taxon>Poaceae</taxon>
        <taxon>PACMAD clade</taxon>
        <taxon>Arundinoideae</taxon>
        <taxon>Arundineae</taxon>
        <taxon>Arundo</taxon>
    </lineage>
</organism>
<dbReference type="AlphaFoldDB" id="A0A0A9CSU9"/>
<protein>
    <submittedName>
        <fullName evidence="1">Uncharacterized protein</fullName>
    </submittedName>
</protein>
<name>A0A0A9CSU9_ARUDO</name>
<reference evidence="1" key="2">
    <citation type="journal article" date="2015" name="Data Brief">
        <title>Shoot transcriptome of the giant reed, Arundo donax.</title>
        <authorList>
            <person name="Barrero R.A."/>
            <person name="Guerrero F.D."/>
            <person name="Moolhuijzen P."/>
            <person name="Goolsby J.A."/>
            <person name="Tidwell J."/>
            <person name="Bellgard S.E."/>
            <person name="Bellgard M.I."/>
        </authorList>
    </citation>
    <scope>NUCLEOTIDE SEQUENCE</scope>
    <source>
        <tissue evidence="1">Shoot tissue taken approximately 20 cm above the soil surface</tissue>
    </source>
</reference>
<sequence length="78" mass="8373">MLVSILPDVLAGERRGTGHLRALFCLTSGERSSTEDDSLLSSLPFSSLSSSSKSVGTISGELVRPLLLLGRRFPRVLE</sequence>
<accession>A0A0A9CSU9</accession>
<dbReference type="EMBL" id="GBRH01219264">
    <property type="protein sequence ID" value="JAD78631.1"/>
    <property type="molecule type" value="Transcribed_RNA"/>
</dbReference>
<reference evidence="1" key="1">
    <citation type="submission" date="2014-09" db="EMBL/GenBank/DDBJ databases">
        <authorList>
            <person name="Magalhaes I.L.F."/>
            <person name="Oliveira U."/>
            <person name="Santos F.R."/>
            <person name="Vidigal T.H.D.A."/>
            <person name="Brescovit A.D."/>
            <person name="Santos A.J."/>
        </authorList>
    </citation>
    <scope>NUCLEOTIDE SEQUENCE</scope>
    <source>
        <tissue evidence="1">Shoot tissue taken approximately 20 cm above the soil surface</tissue>
    </source>
</reference>
<evidence type="ECO:0000313" key="1">
    <source>
        <dbReference type="EMBL" id="JAD78631.1"/>
    </source>
</evidence>